<feature type="coiled-coil region" evidence="1">
    <location>
        <begin position="335"/>
        <end position="369"/>
    </location>
</feature>
<protein>
    <submittedName>
        <fullName evidence="3">Uncharacterized protein</fullName>
    </submittedName>
</protein>
<evidence type="ECO:0000256" key="1">
    <source>
        <dbReference type="SAM" id="Coils"/>
    </source>
</evidence>
<dbReference type="KEGG" id="cao:Celal_4175"/>
<feature type="transmembrane region" description="Helical" evidence="2">
    <location>
        <begin position="248"/>
        <end position="268"/>
    </location>
</feature>
<dbReference type="STRING" id="688270.Celal_4175"/>
<evidence type="ECO:0000313" key="3">
    <source>
        <dbReference type="EMBL" id="ADV51417.1"/>
    </source>
</evidence>
<dbReference type="Proteomes" id="UP000008634">
    <property type="component" value="Chromosome"/>
</dbReference>
<gene>
    <name evidence="3" type="ordered locus">Celal_4175</name>
</gene>
<feature type="transmembrane region" description="Helical" evidence="2">
    <location>
        <begin position="42"/>
        <end position="63"/>
    </location>
</feature>
<keyword evidence="2" id="KW-0812">Transmembrane</keyword>
<keyword evidence="4" id="KW-1185">Reference proteome</keyword>
<keyword evidence="2" id="KW-1133">Transmembrane helix</keyword>
<keyword evidence="2" id="KW-0472">Membrane</keyword>
<feature type="transmembrane region" description="Helical" evidence="2">
    <location>
        <begin position="68"/>
        <end position="86"/>
    </location>
</feature>
<proteinExistence type="predicted"/>
<reference evidence="3 4" key="1">
    <citation type="journal article" date="2010" name="Stand. Genomic Sci.">
        <title>Complete genome sequence of Cellulophaga algicola type strain (IC166).</title>
        <authorList>
            <person name="Abt B."/>
            <person name="Lu M."/>
            <person name="Misra M."/>
            <person name="Han C."/>
            <person name="Nolan M."/>
            <person name="Lucas S."/>
            <person name="Hammon N."/>
            <person name="Deshpande S."/>
            <person name="Cheng J.F."/>
            <person name="Tapia R."/>
            <person name="Goodwin L."/>
            <person name="Pitluck S."/>
            <person name="Liolios K."/>
            <person name="Pagani I."/>
            <person name="Ivanova N."/>
            <person name="Mavromatis K."/>
            <person name="Ovchinikova G."/>
            <person name="Pati A."/>
            <person name="Chen A."/>
            <person name="Palaniappan K."/>
            <person name="Land M."/>
            <person name="Hauser L."/>
            <person name="Chang Y.J."/>
            <person name="Jeffries C.D."/>
            <person name="Detter J.C."/>
            <person name="Brambilla E."/>
            <person name="Rohde M."/>
            <person name="Tindall B.J."/>
            <person name="Goker M."/>
            <person name="Woyke T."/>
            <person name="Bristow J."/>
            <person name="Eisen J.A."/>
            <person name="Markowitz V."/>
            <person name="Hugenholtz P."/>
            <person name="Kyrpides N.C."/>
            <person name="Klenk H.P."/>
            <person name="Lapidus A."/>
        </authorList>
    </citation>
    <scope>NUCLEOTIDE SEQUENCE [LARGE SCALE GENOMIC DNA]</scope>
    <source>
        <strain evidence="4">DSM 14237 / IC166 / ACAM 630</strain>
    </source>
</reference>
<dbReference type="HOGENOM" id="CLU_732978_0_0_10"/>
<organism evidence="3 4">
    <name type="scientific">Cellulophaga algicola (strain DSM 14237 / IC166 / ACAM 630)</name>
    <dbReference type="NCBI Taxonomy" id="688270"/>
    <lineage>
        <taxon>Bacteria</taxon>
        <taxon>Pseudomonadati</taxon>
        <taxon>Bacteroidota</taxon>
        <taxon>Flavobacteriia</taxon>
        <taxon>Flavobacteriales</taxon>
        <taxon>Flavobacteriaceae</taxon>
        <taxon>Cellulophaga</taxon>
    </lineage>
</organism>
<sequence length="395" mass="46963">MLLAVIVFCLPLILYAYLLIPENQYLDLYIFQYKVEAFKNARFFLFFLFQKVYIILFITIWFLTIADWWRYFLLPSIVLVILQLYSILEIEYGLQENYVAVGIGMGVFYSILLHLVHGKSKIYFANTIHMITFDIIKLLFNYSNEKKIVNLKQKLIEEQDFNNTVSIERNDLNFKVKTLESYLAYNGSFIYLHLIKRFNSKIEYLIAALLIMAPIILKIYKLIPDDLDSVIRFGSIVYDTQFLTLNLFLYYFSIKFFHIYLLSIWFFTTKTILKYGILFNLIIAIFQMVQVLDNTTTKLDENELFAVLPIMIPILITFLLLHKTIKYKSKNEILNEEIEQEIQQVLTELNTLENNENKLIQELILLRNNKNILDKEDYFRRLKALKSKLQNSLVD</sequence>
<evidence type="ECO:0000313" key="4">
    <source>
        <dbReference type="Proteomes" id="UP000008634"/>
    </source>
</evidence>
<dbReference type="eggNOG" id="ENOG50311CI">
    <property type="taxonomic scope" value="Bacteria"/>
</dbReference>
<dbReference type="EMBL" id="CP002453">
    <property type="protein sequence ID" value="ADV51417.1"/>
    <property type="molecule type" value="Genomic_DNA"/>
</dbReference>
<dbReference type="AlphaFoldDB" id="E6XFE4"/>
<feature type="transmembrane region" description="Helical" evidence="2">
    <location>
        <begin position="204"/>
        <end position="223"/>
    </location>
</feature>
<feature type="transmembrane region" description="Helical" evidence="2">
    <location>
        <begin position="98"/>
        <end position="116"/>
    </location>
</feature>
<feature type="transmembrane region" description="Helical" evidence="2">
    <location>
        <begin position="304"/>
        <end position="321"/>
    </location>
</feature>
<feature type="transmembrane region" description="Helical" evidence="2">
    <location>
        <begin position="275"/>
        <end position="292"/>
    </location>
</feature>
<name>E6XFE4_CELAD</name>
<keyword evidence="1" id="KW-0175">Coiled coil</keyword>
<accession>E6XFE4</accession>
<evidence type="ECO:0000256" key="2">
    <source>
        <dbReference type="SAM" id="Phobius"/>
    </source>
</evidence>